<protein>
    <submittedName>
        <fullName evidence="2">Uncharacterized protein</fullName>
    </submittedName>
</protein>
<dbReference type="VEuPathDB" id="FungiDB:F4678DRAFT_337525"/>
<sequence>MGGPTREKEAASTEDLQERMSLGIDLVPATEEDARRAALVDFGIGASLGTSDEEEYEDTPHGEATKRTSKVGKAALLKPLFTASGAHADSHNSTDGGPSNTNAETQRGKKRLKSEIKAASTRESLMSSITRNTRASQDPFITPLTSRPRGGEALSAASKTMAFRIQGIKRKRPANNDNNDDHLPSKQVVASSLALPNTKLPKELIRKEVFTGGNLEQAGRREVGGAPSTADEETDNTNNNTNKTHRHSGRGSGQVFISSSGSSPSKCTPTPTPTPTSIHTSTSTSALVEYDSD</sequence>
<name>A0A9W8N7F6_9PEZI</name>
<comment type="caution">
    <text evidence="2">The sequence shown here is derived from an EMBL/GenBank/DDBJ whole genome shotgun (WGS) entry which is preliminary data.</text>
</comment>
<feature type="compositionally biased region" description="Basic and acidic residues" evidence="1">
    <location>
        <begin position="200"/>
        <end position="209"/>
    </location>
</feature>
<reference evidence="2" key="1">
    <citation type="submission" date="2022-07" db="EMBL/GenBank/DDBJ databases">
        <title>Genome Sequence of Xylaria arbuscula.</title>
        <authorList>
            <person name="Buettner E."/>
        </authorList>
    </citation>
    <scope>NUCLEOTIDE SEQUENCE</scope>
    <source>
        <strain evidence="2">VT107</strain>
    </source>
</reference>
<dbReference type="Proteomes" id="UP001148614">
    <property type="component" value="Unassembled WGS sequence"/>
</dbReference>
<accession>A0A9W8N7F6</accession>
<feature type="region of interest" description="Disordered" evidence="1">
    <location>
        <begin position="45"/>
        <end position="293"/>
    </location>
</feature>
<gene>
    <name evidence="2" type="ORF">NPX13_g9023</name>
</gene>
<feature type="compositionally biased region" description="Polar residues" evidence="1">
    <location>
        <begin position="91"/>
        <end position="105"/>
    </location>
</feature>
<dbReference type="EMBL" id="JANPWZ010002108">
    <property type="protein sequence ID" value="KAJ3561243.1"/>
    <property type="molecule type" value="Genomic_DNA"/>
</dbReference>
<keyword evidence="3" id="KW-1185">Reference proteome</keyword>
<feature type="compositionally biased region" description="Low complexity" evidence="1">
    <location>
        <begin position="258"/>
        <end position="285"/>
    </location>
</feature>
<organism evidence="2 3">
    <name type="scientific">Xylaria arbuscula</name>
    <dbReference type="NCBI Taxonomy" id="114810"/>
    <lineage>
        <taxon>Eukaryota</taxon>
        <taxon>Fungi</taxon>
        <taxon>Dikarya</taxon>
        <taxon>Ascomycota</taxon>
        <taxon>Pezizomycotina</taxon>
        <taxon>Sordariomycetes</taxon>
        <taxon>Xylariomycetidae</taxon>
        <taxon>Xylariales</taxon>
        <taxon>Xylariaceae</taxon>
        <taxon>Xylaria</taxon>
    </lineage>
</organism>
<feature type="compositionally biased region" description="Polar residues" evidence="1">
    <location>
        <begin position="121"/>
        <end position="136"/>
    </location>
</feature>
<evidence type="ECO:0000313" key="3">
    <source>
        <dbReference type="Proteomes" id="UP001148614"/>
    </source>
</evidence>
<evidence type="ECO:0000256" key="1">
    <source>
        <dbReference type="SAM" id="MobiDB-lite"/>
    </source>
</evidence>
<evidence type="ECO:0000313" key="2">
    <source>
        <dbReference type="EMBL" id="KAJ3561243.1"/>
    </source>
</evidence>
<dbReference type="AlphaFoldDB" id="A0A9W8N7F6"/>
<proteinExistence type="predicted"/>